<dbReference type="EMBL" id="BLAE01000039">
    <property type="protein sequence ID" value="GES12819.1"/>
    <property type="molecule type" value="Genomic_DNA"/>
</dbReference>
<dbReference type="PANTHER" id="PTHR10138">
    <property type="entry name" value="TRYPTOPHAN 2,3-DIOXYGENASE"/>
    <property type="match status" value="1"/>
</dbReference>
<dbReference type="SUPFAM" id="SSF140959">
    <property type="entry name" value="Indolic compounds 2,3-dioxygenase-like"/>
    <property type="match status" value="1"/>
</dbReference>
<dbReference type="GO" id="GO:0019441">
    <property type="term" value="P:L-tryptophan catabolic process to kynurenine"/>
    <property type="evidence" value="ECO:0007669"/>
    <property type="project" value="InterPro"/>
</dbReference>
<dbReference type="OrthoDB" id="4444951at2"/>
<evidence type="ECO:0008006" key="3">
    <source>
        <dbReference type="Google" id="ProtNLM"/>
    </source>
</evidence>
<organism evidence="1 2">
    <name type="scientific">Acrocarpospora macrocephala</name>
    <dbReference type="NCBI Taxonomy" id="150177"/>
    <lineage>
        <taxon>Bacteria</taxon>
        <taxon>Bacillati</taxon>
        <taxon>Actinomycetota</taxon>
        <taxon>Actinomycetes</taxon>
        <taxon>Streptosporangiales</taxon>
        <taxon>Streptosporangiaceae</taxon>
        <taxon>Acrocarpospora</taxon>
    </lineage>
</organism>
<reference evidence="1 2" key="1">
    <citation type="submission" date="2019-10" db="EMBL/GenBank/DDBJ databases">
        <title>Whole genome shotgun sequence of Acrocarpospora macrocephala NBRC 16266.</title>
        <authorList>
            <person name="Ichikawa N."/>
            <person name="Kimura A."/>
            <person name="Kitahashi Y."/>
            <person name="Komaki H."/>
            <person name="Oguchi A."/>
        </authorList>
    </citation>
    <scope>NUCLEOTIDE SEQUENCE [LARGE SCALE GENOMIC DNA]</scope>
    <source>
        <strain evidence="1 2">NBRC 16266</strain>
    </source>
</reference>
<dbReference type="GO" id="GO:0019442">
    <property type="term" value="P:L-tryptophan catabolic process to acetyl-CoA"/>
    <property type="evidence" value="ECO:0007669"/>
    <property type="project" value="TreeGrafter"/>
</dbReference>
<dbReference type="InterPro" id="IPR004981">
    <property type="entry name" value="Trp_2_3_dOase"/>
</dbReference>
<gene>
    <name evidence="1" type="ORF">Amac_064160</name>
</gene>
<dbReference type="RefSeq" id="WP_155358095.1">
    <property type="nucleotide sequence ID" value="NZ_BAAAHL010000050.1"/>
</dbReference>
<dbReference type="Gene3D" id="1.20.58.480">
    <property type="match status" value="1"/>
</dbReference>
<protein>
    <recommendedName>
        <fullName evidence="3">Tryptophan 2,3-dioxygenase</fullName>
    </recommendedName>
</protein>
<dbReference type="AlphaFoldDB" id="A0A5M3WY41"/>
<dbReference type="GO" id="GO:0020037">
    <property type="term" value="F:heme binding"/>
    <property type="evidence" value="ECO:0007669"/>
    <property type="project" value="InterPro"/>
</dbReference>
<comment type="caution">
    <text evidence="1">The sequence shown here is derived from an EMBL/GenBank/DDBJ whole genome shotgun (WGS) entry which is preliminary data.</text>
</comment>
<dbReference type="Proteomes" id="UP000331127">
    <property type="component" value="Unassembled WGS sequence"/>
</dbReference>
<evidence type="ECO:0000313" key="2">
    <source>
        <dbReference type="Proteomes" id="UP000331127"/>
    </source>
</evidence>
<name>A0A5M3WY41_9ACTN</name>
<accession>A0A5M3WY41</accession>
<evidence type="ECO:0000313" key="1">
    <source>
        <dbReference type="EMBL" id="GES12819.1"/>
    </source>
</evidence>
<sequence>MPEITSVISASTTTEFPYDTVLDEFHRVGKHCVSHDILTALDKVRATLPGGSGSPAQIGLLTRFLDIALDKYDDRYDYPTYVALSLLPLPGAENPPPRGASAEGQRDRLVVQLVGDALRFELAVADGRTDLLPQLRPEARTVEKRCRLALRAIRPALGRIGLAADVAGGGDQLDPVTEARGICAAIEADLSPTERRTLRLSMLPVWVVHDEYLFIRVLQSFETTYALIAVQLLAATAALSDGDSAGAIRRLAVAGAALSESAPLFSLLATMQVAAFHTFRAYTEGASAIQSRNYKIVESLCRKPDRPRLDSAAYHSVPEVRARVLAGQATFDEAVEVAVADGRLGADGRAELELAMHGFATALLQWRQTHYSLAVRMLGERSGTGYTEGTPYLREGRKIPVFCAFAPPPEDGR</sequence>
<dbReference type="PANTHER" id="PTHR10138:SF0">
    <property type="entry name" value="TRYPTOPHAN 2,3-DIOXYGENASE"/>
    <property type="match status" value="1"/>
</dbReference>
<dbReference type="GO" id="GO:0046872">
    <property type="term" value="F:metal ion binding"/>
    <property type="evidence" value="ECO:0007669"/>
    <property type="project" value="InterPro"/>
</dbReference>
<dbReference type="InterPro" id="IPR037217">
    <property type="entry name" value="Trp/Indoleamine_2_3_dOase-like"/>
</dbReference>
<proteinExistence type="predicted"/>
<dbReference type="GO" id="GO:0004833">
    <property type="term" value="F:L-tryptophan 2,3-dioxygenase activity"/>
    <property type="evidence" value="ECO:0007669"/>
    <property type="project" value="InterPro"/>
</dbReference>
<keyword evidence="2" id="KW-1185">Reference proteome</keyword>